<proteinExistence type="inferred from homology"/>
<comment type="subunit">
    <text evidence="3">Heterodimer of HisH and HisF.</text>
</comment>
<keyword evidence="6 11" id="KW-0368">Histidine biosynthesis</keyword>
<dbReference type="OrthoDB" id="9781903at2"/>
<dbReference type="InterPro" id="IPR006062">
    <property type="entry name" value="His_biosynth"/>
</dbReference>
<evidence type="ECO:0000256" key="9">
    <source>
        <dbReference type="ARBA" id="ARBA00030264"/>
    </source>
</evidence>
<evidence type="ECO:0000256" key="11">
    <source>
        <dbReference type="RuleBase" id="RU003657"/>
    </source>
</evidence>
<name>A0A418Y6L5_9BURK</name>
<comment type="pathway">
    <text evidence="1">Amino-acid biosynthesis; L-histidine biosynthesis; L-histidine from 5-phospho-alpha-D-ribose 1-diphosphate: step 5/9.</text>
</comment>
<evidence type="ECO:0000256" key="3">
    <source>
        <dbReference type="ARBA" id="ARBA00011152"/>
    </source>
</evidence>
<dbReference type="InterPro" id="IPR004651">
    <property type="entry name" value="HisF"/>
</dbReference>
<dbReference type="EMBL" id="QYUP01000040">
    <property type="protein sequence ID" value="RJG23852.1"/>
    <property type="molecule type" value="Genomic_DNA"/>
</dbReference>
<dbReference type="PANTHER" id="PTHR21235">
    <property type="entry name" value="IMIDAZOLE GLYCEROL PHOSPHATE SYNTHASE SUBUNIT HISF/H IGP SYNTHASE SUBUNIT HISF/H"/>
    <property type="match status" value="1"/>
</dbReference>
<organism evidence="12 13">
    <name type="scientific">Massilia cavernae</name>
    <dbReference type="NCBI Taxonomy" id="2320864"/>
    <lineage>
        <taxon>Bacteria</taxon>
        <taxon>Pseudomonadati</taxon>
        <taxon>Pseudomonadota</taxon>
        <taxon>Betaproteobacteria</taxon>
        <taxon>Burkholderiales</taxon>
        <taxon>Oxalobacteraceae</taxon>
        <taxon>Telluria group</taxon>
        <taxon>Massilia</taxon>
    </lineage>
</organism>
<comment type="similarity">
    <text evidence="2 11">Belongs to the HisA/HisF family.</text>
</comment>
<evidence type="ECO:0000256" key="2">
    <source>
        <dbReference type="ARBA" id="ARBA00009667"/>
    </source>
</evidence>
<dbReference type="PANTHER" id="PTHR21235:SF2">
    <property type="entry name" value="IMIDAZOLE GLYCEROL PHOSPHATE SYNTHASE HISHF"/>
    <property type="match status" value="1"/>
</dbReference>
<dbReference type="InterPro" id="IPR011060">
    <property type="entry name" value="RibuloseP-bd_barrel"/>
</dbReference>
<dbReference type="EC" id="4.3.2.10" evidence="4"/>
<evidence type="ECO:0000313" key="12">
    <source>
        <dbReference type="EMBL" id="RJG23852.1"/>
    </source>
</evidence>
<dbReference type="Pfam" id="PF00977">
    <property type="entry name" value="His_biosynth"/>
    <property type="match status" value="1"/>
</dbReference>
<dbReference type="RefSeq" id="WP_119809602.1">
    <property type="nucleotide sequence ID" value="NZ_QYUP01000040.1"/>
</dbReference>
<dbReference type="AlphaFoldDB" id="A0A418Y6L5"/>
<dbReference type="Proteomes" id="UP000284006">
    <property type="component" value="Unassembled WGS sequence"/>
</dbReference>
<gene>
    <name evidence="12" type="primary">hisF</name>
    <name evidence="12" type="ORF">D3872_04085</name>
</gene>
<dbReference type="SUPFAM" id="SSF51366">
    <property type="entry name" value="Ribulose-phoshate binding barrel"/>
    <property type="match status" value="1"/>
</dbReference>
<evidence type="ECO:0000256" key="4">
    <source>
        <dbReference type="ARBA" id="ARBA00012809"/>
    </source>
</evidence>
<evidence type="ECO:0000256" key="8">
    <source>
        <dbReference type="ARBA" id="ARBA00025475"/>
    </source>
</evidence>
<protein>
    <recommendedName>
        <fullName evidence="4">imidazole glycerol-phosphate synthase</fullName>
        <ecNumber evidence="4">4.3.2.10</ecNumber>
    </recommendedName>
    <alternativeName>
        <fullName evidence="9">IGP synthase cyclase subunit</fullName>
    </alternativeName>
</protein>
<keyword evidence="7" id="KW-0456">Lyase</keyword>
<sequence>MLKKRIIPKFLVRNGRLVKGVRFHENFREAGNPISTAKVYDAYGVDELMFVDIEATLQGRSATGSIVERVSEEVFMPFTVGGGIRSLEQIEALLSSGADKVCINTSAIDNPAFVTQAASRFGDQCIVVGIDYQRRPDNTLRVVAACGHRPTEHDPLVWALRMQDAHAGEIMLCSIDRDGTMAGYDVDMIGKVADQLEVPLIASSGAGTLQHCRDALDAGASAITISSMFLFSDHSPIKVRTYLSTNGVSVRAQKGSHS</sequence>
<dbReference type="CDD" id="cd04731">
    <property type="entry name" value="HisF"/>
    <property type="match status" value="1"/>
</dbReference>
<comment type="catalytic activity">
    <reaction evidence="10">
        <text>5-[(5-phospho-1-deoxy-D-ribulos-1-ylimino)methylamino]-1-(5-phospho-beta-D-ribosyl)imidazole-4-carboxamide + L-glutamine = D-erythro-1-(imidazol-4-yl)glycerol 3-phosphate + 5-amino-1-(5-phospho-beta-D-ribosyl)imidazole-4-carboxamide + L-glutamate + H(+)</text>
        <dbReference type="Rhea" id="RHEA:24793"/>
        <dbReference type="ChEBI" id="CHEBI:15378"/>
        <dbReference type="ChEBI" id="CHEBI:29985"/>
        <dbReference type="ChEBI" id="CHEBI:58278"/>
        <dbReference type="ChEBI" id="CHEBI:58359"/>
        <dbReference type="ChEBI" id="CHEBI:58475"/>
        <dbReference type="ChEBI" id="CHEBI:58525"/>
        <dbReference type="EC" id="4.3.2.10"/>
    </reaction>
</comment>
<dbReference type="GO" id="GO:0016829">
    <property type="term" value="F:lyase activity"/>
    <property type="evidence" value="ECO:0007669"/>
    <property type="project" value="UniProtKB-KW"/>
</dbReference>
<evidence type="ECO:0000256" key="10">
    <source>
        <dbReference type="ARBA" id="ARBA00047838"/>
    </source>
</evidence>
<dbReference type="UniPathway" id="UPA00031">
    <property type="reaction ID" value="UER00010"/>
</dbReference>
<dbReference type="Gene3D" id="3.20.20.70">
    <property type="entry name" value="Aldolase class I"/>
    <property type="match status" value="1"/>
</dbReference>
<evidence type="ECO:0000313" key="13">
    <source>
        <dbReference type="Proteomes" id="UP000284006"/>
    </source>
</evidence>
<keyword evidence="5 11" id="KW-0028">Amino-acid biosynthesis</keyword>
<keyword evidence="13" id="KW-1185">Reference proteome</keyword>
<dbReference type="InterPro" id="IPR050064">
    <property type="entry name" value="IGPS_HisA/HisF"/>
</dbReference>
<evidence type="ECO:0000256" key="7">
    <source>
        <dbReference type="ARBA" id="ARBA00023239"/>
    </source>
</evidence>
<reference evidence="12 13" key="1">
    <citation type="submission" date="2018-09" db="EMBL/GenBank/DDBJ databases">
        <authorList>
            <person name="Zhu H."/>
        </authorList>
    </citation>
    <scope>NUCLEOTIDE SEQUENCE [LARGE SCALE GENOMIC DNA]</scope>
    <source>
        <strain evidence="12 13">K1S02-61</strain>
    </source>
</reference>
<evidence type="ECO:0000256" key="1">
    <source>
        <dbReference type="ARBA" id="ARBA00005091"/>
    </source>
</evidence>
<dbReference type="GO" id="GO:0000107">
    <property type="term" value="F:imidazoleglycerol-phosphate synthase activity"/>
    <property type="evidence" value="ECO:0007669"/>
    <property type="project" value="InterPro"/>
</dbReference>
<comment type="caution">
    <text evidence="12">The sequence shown here is derived from an EMBL/GenBank/DDBJ whole genome shotgun (WGS) entry which is preliminary data.</text>
</comment>
<comment type="function">
    <text evidence="8">IGPS catalyzes the conversion of PRFAR and glutamine to IGP, AICAR and glutamate. The HisF subunit catalyzes the cyclization activity that produces IGP and AICAR from PRFAR using the ammonia provided by the HisH subunit.</text>
</comment>
<evidence type="ECO:0000256" key="6">
    <source>
        <dbReference type="ARBA" id="ARBA00023102"/>
    </source>
</evidence>
<dbReference type="GO" id="GO:0000105">
    <property type="term" value="P:L-histidine biosynthetic process"/>
    <property type="evidence" value="ECO:0007669"/>
    <property type="project" value="UniProtKB-UniPathway"/>
</dbReference>
<accession>A0A418Y6L5</accession>
<dbReference type="InterPro" id="IPR013785">
    <property type="entry name" value="Aldolase_TIM"/>
</dbReference>
<evidence type="ECO:0000256" key="5">
    <source>
        <dbReference type="ARBA" id="ARBA00022605"/>
    </source>
</evidence>